<dbReference type="EC" id="3.2.1.45" evidence="1"/>
<dbReference type="AlphaFoldDB" id="A0A835CM85"/>
<sequence>MSDSSDNEIKKIPNYGFKLQLDHKYSESWNQKVRPRLKQLPHLIPLAIRYVIYYIKIIWQGRKPLMDYINMPTGRQIYGAPIGGIGGGTIGRGYKGEFCRYGLTPGVYNYDTVSANQFIVTIRNLDGKTIYQQVLSVNQKPKYSLKSWDWNFDGKNATYTALYPRSWTEYNIKNPNVKLICRQVSPVIPNNYKDSSLPCAVFVWEINNMSDQELDISITFTFQSGIGGKTKKEYKWNESFEYKNNISGVMIHQTLSSMPCTYVIGSRANANVDISRTLIFDPNSNGSDLWMSLEKTGKLDINLNDRKTSKTEKDIACGVCANTRLKVNETRDVEFSLVWNMPKIHFFKKKHEYMRYYTKFFKNIDEDKVGVEICHYALNNYNSWESDIYNWQKSILDDTELPEWYKSAIFNELYFVADGGTVWLCPNSTDQYEKTDPRNEYGRFAYLEGQEYRMYNTYDVHFYAGFALAQLWPHLQSTLQYGIRDAISMEDHTVRWSLYDGSKYQRKLKGFVPHDIGDPYEEPFELINAYPIHDVSDWKDLNPKYILNCYRDYYLTKNINYLNDFWPSIKMVLERSLAWDKDNDGLIENSGYPDQTYDTWIMSGPSSYCGSLWLASLCCAVQIGKLVGDNENVEKYLVILEKGKLAFQEKLWNGSYYNFDSSKNEHHKCIMSDQLCGQWFLRACGFHHDVFPEECVNSALKVIYNNNVMKYKNGKQGAVNGFLPDGTIDTMTIQSEEMWTGVTYGLSALMIHQGMIDDGFRTAEGVYRTVYETIGMGFETPEALYENNHYRAIGYMRPLAIWAIQHAWNMKKIDNAN</sequence>
<keyword evidence="1" id="KW-0472">Membrane</keyword>
<feature type="domain" description="Glycosyl-hydrolase family 116 catalytic region" evidence="2">
    <location>
        <begin position="442"/>
        <end position="804"/>
    </location>
</feature>
<evidence type="ECO:0000256" key="1">
    <source>
        <dbReference type="PIRNR" id="PIRNR028944"/>
    </source>
</evidence>
<dbReference type="Proteomes" id="UP000639338">
    <property type="component" value="Unassembled WGS sequence"/>
</dbReference>
<keyword evidence="5" id="KW-1185">Reference proteome</keyword>
<dbReference type="InterPro" id="IPR006775">
    <property type="entry name" value="GH116_catalytic"/>
</dbReference>
<dbReference type="PANTHER" id="PTHR12654:SF0">
    <property type="entry name" value="NON-LYSOSOMAL GLUCOSYLCERAMIDASE"/>
    <property type="match status" value="1"/>
</dbReference>
<dbReference type="InterPro" id="IPR012341">
    <property type="entry name" value="6hp_glycosidase-like_sf"/>
</dbReference>
<dbReference type="InterPro" id="IPR014551">
    <property type="entry name" value="B_Glucosidase_GBA2-typ"/>
</dbReference>
<accession>A0A835CM85</accession>
<dbReference type="GO" id="GO:0006680">
    <property type="term" value="P:glucosylceramide catabolic process"/>
    <property type="evidence" value="ECO:0007669"/>
    <property type="project" value="InterPro"/>
</dbReference>
<dbReference type="SUPFAM" id="SSF48208">
    <property type="entry name" value="Six-hairpin glycosidases"/>
    <property type="match status" value="1"/>
</dbReference>
<keyword evidence="1" id="KW-0326">Glycosidase</keyword>
<dbReference type="GO" id="GO:0016020">
    <property type="term" value="C:membrane"/>
    <property type="evidence" value="ECO:0007669"/>
    <property type="project" value="InterPro"/>
</dbReference>
<dbReference type="GO" id="GO:0005975">
    <property type="term" value="P:carbohydrate metabolic process"/>
    <property type="evidence" value="ECO:0007669"/>
    <property type="project" value="InterPro"/>
</dbReference>
<protein>
    <recommendedName>
        <fullName evidence="1">Non-lysosomal glucosylceramidase</fullName>
        <shortName evidence="1">NLGase</shortName>
        <ecNumber evidence="1">3.2.1.45</ecNumber>
    </recommendedName>
</protein>
<dbReference type="GO" id="GO:0004348">
    <property type="term" value="F:glucosylceramidase activity"/>
    <property type="evidence" value="ECO:0007669"/>
    <property type="project" value="UniProtKB-EC"/>
</dbReference>
<keyword evidence="1" id="KW-0378">Hydrolase</keyword>
<dbReference type="OrthoDB" id="730489at2759"/>
<dbReference type="InterPro" id="IPR024462">
    <property type="entry name" value="GH116_N"/>
</dbReference>
<dbReference type="Gene3D" id="1.50.10.10">
    <property type="match status" value="1"/>
</dbReference>
<comment type="similarity">
    <text evidence="1">Belongs to the non-lysosomal glucosylceramidase family.</text>
</comment>
<name>A0A835CM85_APHGI</name>
<dbReference type="InterPro" id="IPR008928">
    <property type="entry name" value="6-hairpin_glycosidase_sf"/>
</dbReference>
<dbReference type="InterPro" id="IPR052566">
    <property type="entry name" value="Non-lysos_glucosylceramidase"/>
</dbReference>
<reference evidence="4 5" key="1">
    <citation type="submission" date="2020-08" db="EMBL/GenBank/DDBJ databases">
        <title>Aphidius gifuensis genome sequencing and assembly.</title>
        <authorList>
            <person name="Du Z."/>
        </authorList>
    </citation>
    <scope>NUCLEOTIDE SEQUENCE [LARGE SCALE GENOMIC DNA]</scope>
    <source>
        <strain evidence="4">YNYX2018</strain>
        <tissue evidence="4">Adults</tissue>
    </source>
</reference>
<evidence type="ECO:0000259" key="2">
    <source>
        <dbReference type="Pfam" id="PF04685"/>
    </source>
</evidence>
<dbReference type="PANTHER" id="PTHR12654">
    <property type="entry name" value="BILE ACID BETA-GLUCOSIDASE-RELATED"/>
    <property type="match status" value="1"/>
</dbReference>
<proteinExistence type="inferred from homology"/>
<feature type="domain" description="Glycosyl-hydrolase family 116 N-terminal" evidence="3">
    <location>
        <begin position="79"/>
        <end position="384"/>
    </location>
</feature>
<dbReference type="PIRSF" id="PIRSF028944">
    <property type="entry name" value="Beta_gluc_GBA2"/>
    <property type="match status" value="1"/>
</dbReference>
<comment type="catalytic activity">
    <reaction evidence="1">
        <text>a beta-D-glucosyl-(1&lt;-&gt;1')-N-acylsphing-4-enine + H2O = an N-acylsphing-4-enine + D-glucose</text>
        <dbReference type="Rhea" id="RHEA:13269"/>
        <dbReference type="ChEBI" id="CHEBI:4167"/>
        <dbReference type="ChEBI" id="CHEBI:15377"/>
        <dbReference type="ChEBI" id="CHEBI:22801"/>
        <dbReference type="ChEBI" id="CHEBI:52639"/>
        <dbReference type="EC" id="3.2.1.45"/>
    </reaction>
</comment>
<evidence type="ECO:0000313" key="4">
    <source>
        <dbReference type="EMBL" id="KAF7989594.1"/>
    </source>
</evidence>
<dbReference type="EMBL" id="JACMRX010000005">
    <property type="protein sequence ID" value="KAF7989594.1"/>
    <property type="molecule type" value="Genomic_DNA"/>
</dbReference>
<organism evidence="4 5">
    <name type="scientific">Aphidius gifuensis</name>
    <name type="common">Parasitoid wasp</name>
    <dbReference type="NCBI Taxonomy" id="684658"/>
    <lineage>
        <taxon>Eukaryota</taxon>
        <taxon>Metazoa</taxon>
        <taxon>Ecdysozoa</taxon>
        <taxon>Arthropoda</taxon>
        <taxon>Hexapoda</taxon>
        <taxon>Insecta</taxon>
        <taxon>Pterygota</taxon>
        <taxon>Neoptera</taxon>
        <taxon>Endopterygota</taxon>
        <taxon>Hymenoptera</taxon>
        <taxon>Apocrita</taxon>
        <taxon>Ichneumonoidea</taxon>
        <taxon>Braconidae</taxon>
        <taxon>Aphidiinae</taxon>
        <taxon>Aphidius</taxon>
    </lineage>
</organism>
<comment type="function">
    <text evidence="1">Non-lysosomal glucosylceramidase that catalyzes the hydrolysis of glucosylceramide (GlcCer) to free glucose and ceramide.</text>
</comment>
<evidence type="ECO:0000259" key="3">
    <source>
        <dbReference type="Pfam" id="PF12215"/>
    </source>
</evidence>
<dbReference type="Pfam" id="PF12215">
    <property type="entry name" value="Glyco_hydr_116N"/>
    <property type="match status" value="1"/>
</dbReference>
<keyword evidence="1" id="KW-0443">Lipid metabolism</keyword>
<evidence type="ECO:0000313" key="5">
    <source>
        <dbReference type="Proteomes" id="UP000639338"/>
    </source>
</evidence>
<dbReference type="Pfam" id="PF04685">
    <property type="entry name" value="DUF608"/>
    <property type="match status" value="1"/>
</dbReference>
<comment type="caution">
    <text evidence="4">The sequence shown here is derived from an EMBL/GenBank/DDBJ whole genome shotgun (WGS) entry which is preliminary data.</text>
</comment>
<dbReference type="GO" id="GO:0008422">
    <property type="term" value="F:beta-glucosidase activity"/>
    <property type="evidence" value="ECO:0007669"/>
    <property type="project" value="TreeGrafter"/>
</dbReference>
<gene>
    <name evidence="4" type="ORF">HCN44_008268</name>
</gene>